<sequence length="68" mass="7624">MIGKIPLKLGIKPKLPVQEASGLITVLPLFFMHHVLAKTSLVETSNFFSFTVLGKTAVLHVMFISYHW</sequence>
<protein>
    <submittedName>
        <fullName evidence="4">Uncharacterized protein</fullName>
    </submittedName>
</protein>
<feature type="transmembrane region" description="Helical" evidence="1">
    <location>
        <begin position="47"/>
        <end position="66"/>
    </location>
</feature>
<dbReference type="EMBL" id="HACG01048431">
    <property type="protein sequence ID" value="CEK95296.1"/>
    <property type="molecule type" value="Transcribed_RNA"/>
</dbReference>
<evidence type="ECO:0000313" key="4">
    <source>
        <dbReference type="EMBL" id="CEK95304.1"/>
    </source>
</evidence>
<dbReference type="AlphaFoldDB" id="A0A0B7BPS9"/>
<keyword evidence="1" id="KW-0812">Transmembrane</keyword>
<keyword evidence="1" id="KW-0472">Membrane</keyword>
<gene>
    <name evidence="4" type="primary">ORF206364</name>
    <name evidence="2" type="synonym">ORF206335</name>
    <name evidence="3" type="synonym">ORF206347</name>
</gene>
<accession>A0A0B7BPS9</accession>
<feature type="transmembrane region" description="Helical" evidence="1">
    <location>
        <begin position="20"/>
        <end position="41"/>
    </location>
</feature>
<organism evidence="4">
    <name type="scientific">Arion vulgaris</name>
    <dbReference type="NCBI Taxonomy" id="1028688"/>
    <lineage>
        <taxon>Eukaryota</taxon>
        <taxon>Metazoa</taxon>
        <taxon>Spiralia</taxon>
        <taxon>Lophotrochozoa</taxon>
        <taxon>Mollusca</taxon>
        <taxon>Gastropoda</taxon>
        <taxon>Heterobranchia</taxon>
        <taxon>Euthyneura</taxon>
        <taxon>Panpulmonata</taxon>
        <taxon>Eupulmonata</taxon>
        <taxon>Stylommatophora</taxon>
        <taxon>Helicina</taxon>
        <taxon>Arionoidea</taxon>
        <taxon>Arionidae</taxon>
        <taxon>Arion</taxon>
    </lineage>
</organism>
<dbReference type="EMBL" id="HACG01048434">
    <property type="protein sequence ID" value="CEK95299.1"/>
    <property type="molecule type" value="Transcribed_RNA"/>
</dbReference>
<keyword evidence="1" id="KW-1133">Transmembrane helix</keyword>
<name>A0A0B7BPS9_9EUPU</name>
<evidence type="ECO:0000313" key="3">
    <source>
        <dbReference type="EMBL" id="CEK95299.1"/>
    </source>
</evidence>
<dbReference type="EMBL" id="HACG01048439">
    <property type="protein sequence ID" value="CEK95304.1"/>
    <property type="molecule type" value="Transcribed_RNA"/>
</dbReference>
<reference evidence="4" key="1">
    <citation type="submission" date="2014-12" db="EMBL/GenBank/DDBJ databases">
        <title>Insight into the proteome of Arion vulgaris.</title>
        <authorList>
            <person name="Aradska J."/>
            <person name="Bulat T."/>
            <person name="Smidak R."/>
            <person name="Sarate P."/>
            <person name="Gangsoo J."/>
            <person name="Sialana F."/>
            <person name="Bilban M."/>
            <person name="Lubec G."/>
        </authorList>
    </citation>
    <scope>NUCLEOTIDE SEQUENCE</scope>
    <source>
        <tissue evidence="4">Skin</tissue>
    </source>
</reference>
<evidence type="ECO:0000256" key="1">
    <source>
        <dbReference type="SAM" id="Phobius"/>
    </source>
</evidence>
<evidence type="ECO:0000313" key="2">
    <source>
        <dbReference type="EMBL" id="CEK95296.1"/>
    </source>
</evidence>
<proteinExistence type="predicted"/>